<reference evidence="2 3" key="1">
    <citation type="submission" date="2018-07" db="EMBL/GenBank/DDBJ databases">
        <title>A draft genome of a endophytic bacteria, a new species of Pedobacter.</title>
        <authorList>
            <person name="Zhang Z.D."/>
            <person name="Chen Z.J."/>
        </authorList>
    </citation>
    <scope>NUCLEOTIDE SEQUENCE [LARGE SCALE GENOMIC DNA]</scope>
    <source>
        <strain evidence="2 3">RS10</strain>
    </source>
</reference>
<dbReference type="SUPFAM" id="SSF53067">
    <property type="entry name" value="Actin-like ATPase domain"/>
    <property type="match status" value="1"/>
</dbReference>
<dbReference type="InterPro" id="IPR000600">
    <property type="entry name" value="ROK"/>
</dbReference>
<gene>
    <name evidence="2" type="ORF">DRW42_09845</name>
</gene>
<dbReference type="PANTHER" id="PTHR18964">
    <property type="entry name" value="ROK (REPRESSOR, ORF, KINASE) FAMILY"/>
    <property type="match status" value="1"/>
</dbReference>
<dbReference type="PANTHER" id="PTHR18964:SF149">
    <property type="entry name" value="BIFUNCTIONAL UDP-N-ACETYLGLUCOSAMINE 2-EPIMERASE_N-ACETYLMANNOSAMINE KINASE"/>
    <property type="match status" value="1"/>
</dbReference>
<dbReference type="Gene3D" id="3.30.420.40">
    <property type="match status" value="2"/>
</dbReference>
<evidence type="ECO:0000256" key="1">
    <source>
        <dbReference type="ARBA" id="ARBA00006479"/>
    </source>
</evidence>
<dbReference type="Proteomes" id="UP000252081">
    <property type="component" value="Unassembled WGS sequence"/>
</dbReference>
<dbReference type="AlphaFoldDB" id="A0A366L325"/>
<dbReference type="EMBL" id="QNQU01000007">
    <property type="protein sequence ID" value="RBQ07893.1"/>
    <property type="molecule type" value="Genomic_DNA"/>
</dbReference>
<accession>A0A366L325</accession>
<comment type="caution">
    <text evidence="2">The sequence shown here is derived from an EMBL/GenBank/DDBJ whole genome shotgun (WGS) entry which is preliminary data.</text>
</comment>
<proteinExistence type="inferred from homology"/>
<name>A0A366L325_9SPHI</name>
<dbReference type="InterPro" id="IPR043129">
    <property type="entry name" value="ATPase_NBD"/>
</dbReference>
<evidence type="ECO:0000313" key="2">
    <source>
        <dbReference type="EMBL" id="RBQ07893.1"/>
    </source>
</evidence>
<protein>
    <submittedName>
        <fullName evidence="2">ROK family protein</fullName>
    </submittedName>
</protein>
<evidence type="ECO:0000313" key="3">
    <source>
        <dbReference type="Proteomes" id="UP000252081"/>
    </source>
</evidence>
<comment type="similarity">
    <text evidence="1">Belongs to the ROK (NagC/XylR) family.</text>
</comment>
<sequence length="290" mass="31791">MYSNKIVLSADVGGSHITSAIIDLERKTEVDGTWSRTKLNSAGSPTEIIDTWAKNLENSCLEYDLKALKINIAMPGPMDYEKGICKIKDQGKYGALYGLNIKDMLADRLNIPGSMINFINDAACFLKGEVFSGSLDGYERAIGLTLGTGLGTSHIENGKADDSALWCMSFLEGIAEDYISTRWFVNRFSELSGSRIKDVKDLVDNHLQSPYFDTIFAEFSLNLAKFLNQFIDKKMPLAIVLGGNIANADAYFLEDTCKHLRDILGYTLPVRKSSLGEKAALLGAGSTILS</sequence>
<keyword evidence="3" id="KW-1185">Reference proteome</keyword>
<dbReference type="OrthoDB" id="49666at2"/>
<dbReference type="Pfam" id="PF00480">
    <property type="entry name" value="ROK"/>
    <property type="match status" value="1"/>
</dbReference>
<dbReference type="RefSeq" id="WP_113948652.1">
    <property type="nucleotide sequence ID" value="NZ_QNQU01000007.1"/>
</dbReference>
<organism evidence="2 3">
    <name type="scientific">Pedobacter miscanthi</name>
    <dbReference type="NCBI Taxonomy" id="2259170"/>
    <lineage>
        <taxon>Bacteria</taxon>
        <taxon>Pseudomonadati</taxon>
        <taxon>Bacteroidota</taxon>
        <taxon>Sphingobacteriia</taxon>
        <taxon>Sphingobacteriales</taxon>
        <taxon>Sphingobacteriaceae</taxon>
        <taxon>Pedobacter</taxon>
    </lineage>
</organism>